<evidence type="ECO:0000256" key="5">
    <source>
        <dbReference type="SAM" id="Coils"/>
    </source>
</evidence>
<feature type="transmembrane region" description="Helical" evidence="6">
    <location>
        <begin position="429"/>
        <end position="446"/>
    </location>
</feature>
<keyword evidence="4" id="KW-0067">ATP-binding</keyword>
<dbReference type="AlphaFoldDB" id="H6L7J2"/>
<evidence type="ECO:0000256" key="6">
    <source>
        <dbReference type="SAM" id="Phobius"/>
    </source>
</evidence>
<dbReference type="PANTHER" id="PTHR24348:SF22">
    <property type="entry name" value="NON-SPECIFIC SERINE_THREONINE PROTEIN KINASE"/>
    <property type="match status" value="1"/>
</dbReference>
<dbReference type="RefSeq" id="WP_014373272.1">
    <property type="nucleotide sequence ID" value="NC_016940.1"/>
</dbReference>
<evidence type="ECO:0000313" key="9">
    <source>
        <dbReference type="Proteomes" id="UP000007519"/>
    </source>
</evidence>
<keyword evidence="1" id="KW-0808">Transferase</keyword>
<evidence type="ECO:0000313" key="8">
    <source>
        <dbReference type="EMBL" id="AFC23024.1"/>
    </source>
</evidence>
<evidence type="ECO:0000256" key="3">
    <source>
        <dbReference type="ARBA" id="ARBA00022777"/>
    </source>
</evidence>
<dbReference type="InterPro" id="IPR011009">
    <property type="entry name" value="Kinase-like_dom_sf"/>
</dbReference>
<dbReference type="PROSITE" id="PS50011">
    <property type="entry name" value="PROTEIN_KINASE_DOM"/>
    <property type="match status" value="1"/>
</dbReference>
<dbReference type="GO" id="GO:0005776">
    <property type="term" value="C:autophagosome"/>
    <property type="evidence" value="ECO:0007669"/>
    <property type="project" value="TreeGrafter"/>
</dbReference>
<dbReference type="PANTHER" id="PTHR24348">
    <property type="entry name" value="SERINE/THREONINE-PROTEIN KINASE UNC-51-RELATED"/>
    <property type="match status" value="1"/>
</dbReference>
<dbReference type="GO" id="GO:0005524">
    <property type="term" value="F:ATP binding"/>
    <property type="evidence" value="ECO:0007669"/>
    <property type="project" value="UniProtKB-KW"/>
</dbReference>
<dbReference type="eggNOG" id="COG0477">
    <property type="taxonomic scope" value="Bacteria"/>
</dbReference>
<organism evidence="8 9">
    <name type="scientific">Saprospira grandis (strain Lewin)</name>
    <dbReference type="NCBI Taxonomy" id="984262"/>
    <lineage>
        <taxon>Bacteria</taxon>
        <taxon>Pseudomonadati</taxon>
        <taxon>Bacteroidota</taxon>
        <taxon>Saprospiria</taxon>
        <taxon>Saprospirales</taxon>
        <taxon>Saprospiraceae</taxon>
        <taxon>Saprospira</taxon>
    </lineage>
</organism>
<dbReference type="KEGG" id="sgn:SGRA_0285"/>
<evidence type="ECO:0000256" key="4">
    <source>
        <dbReference type="ARBA" id="ARBA00022840"/>
    </source>
</evidence>
<feature type="transmembrane region" description="Helical" evidence="6">
    <location>
        <begin position="397"/>
        <end position="423"/>
    </location>
</feature>
<feature type="transmembrane region" description="Helical" evidence="6">
    <location>
        <begin position="556"/>
        <end position="581"/>
    </location>
</feature>
<evidence type="ECO:0000256" key="1">
    <source>
        <dbReference type="ARBA" id="ARBA00022679"/>
    </source>
</evidence>
<dbReference type="STRING" id="984262.SGRA_0285"/>
<name>H6L7J2_SAPGL</name>
<dbReference type="OrthoDB" id="1022767at2"/>
<keyword evidence="9" id="KW-1185">Reference proteome</keyword>
<dbReference type="Gene3D" id="1.10.510.10">
    <property type="entry name" value="Transferase(Phosphotransferase) domain 1"/>
    <property type="match status" value="1"/>
</dbReference>
<keyword evidence="8" id="KW-0723">Serine/threonine-protein kinase</keyword>
<dbReference type="HOGENOM" id="CLU_352278_0_0_10"/>
<keyword evidence="3 8" id="KW-0418">Kinase</keyword>
<dbReference type="eggNOG" id="COG4248">
    <property type="taxonomic scope" value="Bacteria"/>
</dbReference>
<feature type="domain" description="Protein kinase" evidence="7">
    <location>
        <begin position="23"/>
        <end position="323"/>
    </location>
</feature>
<dbReference type="GO" id="GO:0005829">
    <property type="term" value="C:cytosol"/>
    <property type="evidence" value="ECO:0007669"/>
    <property type="project" value="TreeGrafter"/>
</dbReference>
<dbReference type="GO" id="GO:0004674">
    <property type="term" value="F:protein serine/threonine kinase activity"/>
    <property type="evidence" value="ECO:0007669"/>
    <property type="project" value="UniProtKB-KW"/>
</dbReference>
<dbReference type="SUPFAM" id="SSF56112">
    <property type="entry name" value="Protein kinase-like (PK-like)"/>
    <property type="match status" value="1"/>
</dbReference>
<gene>
    <name evidence="8" type="ordered locus">SGRA_0285</name>
</gene>
<dbReference type="GO" id="GO:0000407">
    <property type="term" value="C:phagophore assembly site"/>
    <property type="evidence" value="ECO:0007669"/>
    <property type="project" value="TreeGrafter"/>
</dbReference>
<accession>H6L7J2</accession>
<keyword evidence="2" id="KW-0547">Nucleotide-binding</keyword>
<dbReference type="EMBL" id="CP002831">
    <property type="protein sequence ID" value="AFC23024.1"/>
    <property type="molecule type" value="Genomic_DNA"/>
</dbReference>
<dbReference type="GO" id="GO:0016020">
    <property type="term" value="C:membrane"/>
    <property type="evidence" value="ECO:0007669"/>
    <property type="project" value="TreeGrafter"/>
</dbReference>
<protein>
    <submittedName>
        <fullName evidence="8">Serine/threonine protein kinase</fullName>
    </submittedName>
</protein>
<dbReference type="InterPro" id="IPR000719">
    <property type="entry name" value="Prot_kinase_dom"/>
</dbReference>
<proteinExistence type="predicted"/>
<evidence type="ECO:0000256" key="2">
    <source>
        <dbReference type="ARBA" id="ARBA00022741"/>
    </source>
</evidence>
<dbReference type="Proteomes" id="UP000007519">
    <property type="component" value="Chromosome"/>
</dbReference>
<keyword evidence="6" id="KW-1133">Transmembrane helix</keyword>
<keyword evidence="6" id="KW-0812">Transmembrane</keyword>
<evidence type="ECO:0000259" key="7">
    <source>
        <dbReference type="PROSITE" id="PS50011"/>
    </source>
</evidence>
<feature type="transmembrane region" description="Helical" evidence="6">
    <location>
        <begin position="516"/>
        <end position="536"/>
    </location>
</feature>
<feature type="transmembrane region" description="Helical" evidence="6">
    <location>
        <begin position="492"/>
        <end position="509"/>
    </location>
</feature>
<feature type="coiled-coil region" evidence="5">
    <location>
        <begin position="601"/>
        <end position="675"/>
    </location>
</feature>
<sequence>MEEKNSPEQKTTLFLSETKETLSLAPKAFASGGEGSLFRILSPGKYSDRVAKIYHPHKRTAEKLAKLELLIKDPLGQGAEGFAPSFIWPQAILQNEKEEQIGVMMPLAQGKKLELLCLPKLPKKIDGAWKRLAFDQEGNQKLRLKIAFNLANALRQLQAKKKYVLVDLKAENILVQPNGQIAIVDVDSLQVSDGEQFFKAAVATPEYSAPEYYQSPKIKRFEASWDNFALAVILYKLFLGIHPFAASAKGEYAKRVSLHEKIEAKLYVHHPKAKEWLQFLPPPHKKYHELPQGLQNLFAKTFVEGLDQPEKRASPEDFCYQLLQAIGGWTLIISFEEQKILERSKALQLADKTQIFTAFQPQEVEIKEVLPNAARELMALKNNFLAEKQIEENQGCLAALGFFIYIAAYILLFVSAIAFFMATDGWLSFFWYFAGALTLWMLGAHWKKSKQIAPPFNNFLQIAGRLGAVALLIWGGVKTLYIHSILYMYAPFYWSIWTLSTFGVAKLFSKQEEGHFFSLDSLAVFLKMITLTVWTINAFDILDLSMANYMEGEYTIFWSIFKDYLPANALIAIFYFVGYLLELISRQKRSSHSSTHVNSLIEDYNLQMSRLQQAYTGLEANLQQLLQNQKGKEERFFAHWKNKALESNENLEKRYDALQEDAAQAQNRSSNHLLEQISADFPKLKQISSLSDLSKKITALEKNAMLSPAQRETLKTRLQELLQEKERSDLAYFHKMQEKYAQLLQDVANWKKEKQQQYQKDRAVYLRSAQKEIETQAKFKDLALNDFLEELDELQDQKKQILIQKQALEEK</sequence>
<dbReference type="Pfam" id="PF00069">
    <property type="entry name" value="Pkinase"/>
    <property type="match status" value="1"/>
</dbReference>
<keyword evidence="6" id="KW-0472">Membrane</keyword>
<dbReference type="SMART" id="SM00220">
    <property type="entry name" value="S_TKc"/>
    <property type="match status" value="1"/>
</dbReference>
<dbReference type="InterPro" id="IPR045269">
    <property type="entry name" value="Atg1-like"/>
</dbReference>
<keyword evidence="5" id="KW-0175">Coiled coil</keyword>
<feature type="coiled-coil region" evidence="5">
    <location>
        <begin position="711"/>
        <end position="811"/>
    </location>
</feature>
<reference evidence="8 9" key="1">
    <citation type="journal article" date="2012" name="Stand. Genomic Sci.">
        <title>Complete genome sequencing and analysis of Saprospira grandis str. Lewin, a predatory marine bacterium.</title>
        <authorList>
            <person name="Saw J.H."/>
            <person name="Yuryev A."/>
            <person name="Kanbe M."/>
            <person name="Hou S."/>
            <person name="Young A.G."/>
            <person name="Aizawa S."/>
            <person name="Alam M."/>
        </authorList>
    </citation>
    <scope>NUCLEOTIDE SEQUENCE [LARGE SCALE GENOMIC DNA]</scope>
    <source>
        <strain evidence="8 9">Lewin</strain>
    </source>
</reference>